<dbReference type="InParanoid" id="B0D4P6"/>
<organism evidence="3">
    <name type="scientific">Laccaria bicolor (strain S238N-H82 / ATCC MYA-4686)</name>
    <name type="common">Bicoloured deceiver</name>
    <name type="synonym">Laccaria laccata var. bicolor</name>
    <dbReference type="NCBI Taxonomy" id="486041"/>
    <lineage>
        <taxon>Eukaryota</taxon>
        <taxon>Fungi</taxon>
        <taxon>Dikarya</taxon>
        <taxon>Basidiomycota</taxon>
        <taxon>Agaricomycotina</taxon>
        <taxon>Agaricomycetes</taxon>
        <taxon>Agaricomycetidae</taxon>
        <taxon>Agaricales</taxon>
        <taxon>Agaricineae</taxon>
        <taxon>Hydnangiaceae</taxon>
        <taxon>Laccaria</taxon>
    </lineage>
</organism>
<protein>
    <submittedName>
        <fullName evidence="2">Predicted protein</fullName>
    </submittedName>
</protein>
<dbReference type="HOGENOM" id="CLU_2758202_0_0_1"/>
<dbReference type="Proteomes" id="UP000001194">
    <property type="component" value="Unassembled WGS sequence"/>
</dbReference>
<accession>B0D4P6</accession>
<evidence type="ECO:0000313" key="2">
    <source>
        <dbReference type="EMBL" id="EDR10599.1"/>
    </source>
</evidence>
<evidence type="ECO:0000259" key="1">
    <source>
        <dbReference type="Pfam" id="PF13949"/>
    </source>
</evidence>
<proteinExistence type="predicted"/>
<dbReference type="Pfam" id="PF13949">
    <property type="entry name" value="ALIX_LYPXL_bnd"/>
    <property type="match status" value="1"/>
</dbReference>
<dbReference type="GeneID" id="6074417"/>
<feature type="domain" description="ALIX V-shaped" evidence="1">
    <location>
        <begin position="9"/>
        <end position="68"/>
    </location>
</feature>
<reference evidence="2 3" key="1">
    <citation type="journal article" date="2008" name="Nature">
        <title>The genome of Laccaria bicolor provides insights into mycorrhizal symbiosis.</title>
        <authorList>
            <person name="Martin F."/>
            <person name="Aerts A."/>
            <person name="Ahren D."/>
            <person name="Brun A."/>
            <person name="Danchin E.G.J."/>
            <person name="Duchaussoy F."/>
            <person name="Gibon J."/>
            <person name="Kohler A."/>
            <person name="Lindquist E."/>
            <person name="Pereda V."/>
            <person name="Salamov A."/>
            <person name="Shapiro H.J."/>
            <person name="Wuyts J."/>
            <person name="Blaudez D."/>
            <person name="Buee M."/>
            <person name="Brokstein P."/>
            <person name="Canbaeck B."/>
            <person name="Cohen D."/>
            <person name="Courty P.E."/>
            <person name="Coutinho P.M."/>
            <person name="Delaruelle C."/>
            <person name="Detter J.C."/>
            <person name="Deveau A."/>
            <person name="DiFazio S."/>
            <person name="Duplessis S."/>
            <person name="Fraissinet-Tachet L."/>
            <person name="Lucic E."/>
            <person name="Frey-Klett P."/>
            <person name="Fourrey C."/>
            <person name="Feussner I."/>
            <person name="Gay G."/>
            <person name="Grimwood J."/>
            <person name="Hoegger P.J."/>
            <person name="Jain P."/>
            <person name="Kilaru S."/>
            <person name="Labbe J."/>
            <person name="Lin Y.C."/>
            <person name="Legue V."/>
            <person name="Le Tacon F."/>
            <person name="Marmeisse R."/>
            <person name="Melayah D."/>
            <person name="Montanini B."/>
            <person name="Muratet M."/>
            <person name="Nehls U."/>
            <person name="Niculita-Hirzel H."/>
            <person name="Oudot-Le Secq M.P."/>
            <person name="Peter M."/>
            <person name="Quesneville H."/>
            <person name="Rajashekar B."/>
            <person name="Reich M."/>
            <person name="Rouhier N."/>
            <person name="Schmutz J."/>
            <person name="Yin T."/>
            <person name="Chalot M."/>
            <person name="Henrissat B."/>
            <person name="Kuees U."/>
            <person name="Lucas S."/>
            <person name="Van de Peer Y."/>
            <person name="Podila G.K."/>
            <person name="Polle A."/>
            <person name="Pukkila P.J."/>
            <person name="Richardson P.M."/>
            <person name="Rouze P."/>
            <person name="Sanders I.R."/>
            <person name="Stajich J.E."/>
            <person name="Tunlid A."/>
            <person name="Tuskan G."/>
            <person name="Grigoriev I.V."/>
        </authorList>
    </citation>
    <scope>NUCLEOTIDE SEQUENCE [LARGE SCALE GENOMIC DNA]</scope>
    <source>
        <strain evidence="3">S238N-H82 / ATCC MYA-4686</strain>
    </source>
</reference>
<dbReference type="RefSeq" id="XP_001879049.1">
    <property type="nucleotide sequence ID" value="XM_001879014.1"/>
</dbReference>
<dbReference type="AlphaFoldDB" id="B0D4P6"/>
<dbReference type="STRING" id="486041.B0D4P6"/>
<dbReference type="EMBL" id="DS547097">
    <property type="protein sequence ID" value="EDR10599.1"/>
    <property type="molecule type" value="Genomic_DNA"/>
</dbReference>
<dbReference type="KEGG" id="lbc:LACBIDRAFT_317220"/>
<dbReference type="Gene3D" id="1.20.120.560">
    <property type="entry name" value="alix/aip1 in complex with the ypdl late domain"/>
    <property type="match status" value="1"/>
</dbReference>
<dbReference type="OrthoDB" id="2141925at2759"/>
<evidence type="ECO:0000313" key="3">
    <source>
        <dbReference type="Proteomes" id="UP000001194"/>
    </source>
</evidence>
<dbReference type="InterPro" id="IPR025304">
    <property type="entry name" value="ALIX_V_dom"/>
</dbReference>
<gene>
    <name evidence="2" type="ORF">LACBIDRAFT_317220</name>
</gene>
<name>B0D4P6_LACBS</name>
<keyword evidence="3" id="KW-1185">Reference proteome</keyword>
<sequence>MKGLAMISKESEDLKDLKDKVQSNDVAHLLLLNRKNTGVEPALFAAELEKFRPYQQSLASTVYHQEVALS</sequence>